<dbReference type="Proteomes" id="UP000190285">
    <property type="component" value="Unassembled WGS sequence"/>
</dbReference>
<evidence type="ECO:0000313" key="6">
    <source>
        <dbReference type="EMBL" id="SKC45717.1"/>
    </source>
</evidence>
<proteinExistence type="predicted"/>
<dbReference type="EMBL" id="FUZT01000002">
    <property type="protein sequence ID" value="SKC45717.1"/>
    <property type="molecule type" value="Genomic_DNA"/>
</dbReference>
<name>A0A1T5J2I0_9FIRM</name>
<sequence>MIQIHPFTLIVFSLNILISILFYNHPFYIFFILIILIVNILIMKERKRLLDTLKITGYTAFFIIIVNPLVSKGGSLIIYKGIDLPVIGEIVITVEAIAFGAVMAIKLISIGMVFVLYSIINNPDDSFSFFSKYAHRLTLTLSMTTNIIHRLKLEVLRVKEVMILRGANFKGKKFIKKIKSYYPILKVILISSLEGSLNRAEALYSKGYGKRKRTMYSELRITGIDFIINTLNIIFIGIFIYGVSSQKAIYNFYPRLGKLNIEDILYLIILTAPILLILIIMGRYRNWKSSKYRI</sequence>
<dbReference type="GO" id="GO:0005886">
    <property type="term" value="C:plasma membrane"/>
    <property type="evidence" value="ECO:0007669"/>
    <property type="project" value="UniProtKB-ARBA"/>
</dbReference>
<evidence type="ECO:0000256" key="5">
    <source>
        <dbReference type="SAM" id="Phobius"/>
    </source>
</evidence>
<organism evidence="6 7">
    <name type="scientific">Maledivibacter halophilus</name>
    <dbReference type="NCBI Taxonomy" id="36842"/>
    <lineage>
        <taxon>Bacteria</taxon>
        <taxon>Bacillati</taxon>
        <taxon>Bacillota</taxon>
        <taxon>Clostridia</taxon>
        <taxon>Peptostreptococcales</taxon>
        <taxon>Caminicellaceae</taxon>
        <taxon>Maledivibacter</taxon>
    </lineage>
</organism>
<feature type="transmembrane region" description="Helical" evidence="5">
    <location>
        <begin position="90"/>
        <end position="120"/>
    </location>
</feature>
<evidence type="ECO:0000256" key="4">
    <source>
        <dbReference type="ARBA" id="ARBA00023136"/>
    </source>
</evidence>
<dbReference type="AlphaFoldDB" id="A0A1T5J2I0"/>
<keyword evidence="4 5" id="KW-0472">Membrane</keyword>
<feature type="transmembrane region" description="Helical" evidence="5">
    <location>
        <begin position="264"/>
        <end position="284"/>
    </location>
</feature>
<feature type="transmembrane region" description="Helical" evidence="5">
    <location>
        <begin position="55"/>
        <end position="78"/>
    </location>
</feature>
<evidence type="ECO:0000256" key="2">
    <source>
        <dbReference type="ARBA" id="ARBA00022692"/>
    </source>
</evidence>
<protein>
    <submittedName>
        <fullName evidence="6">Energy-coupling factor transport system permease protein</fullName>
    </submittedName>
</protein>
<keyword evidence="3 5" id="KW-1133">Transmembrane helix</keyword>
<dbReference type="CDD" id="cd16914">
    <property type="entry name" value="EcfT"/>
    <property type="match status" value="1"/>
</dbReference>
<accession>A0A1T5J2I0</accession>
<dbReference type="InterPro" id="IPR003339">
    <property type="entry name" value="ABC/ECF_trnsptr_transmembrane"/>
</dbReference>
<comment type="subcellular location">
    <subcellularLocation>
        <location evidence="1">Membrane</location>
        <topology evidence="1">Multi-pass membrane protein</topology>
    </subcellularLocation>
</comment>
<evidence type="ECO:0000313" key="7">
    <source>
        <dbReference type="Proteomes" id="UP000190285"/>
    </source>
</evidence>
<dbReference type="STRING" id="36842.SAMN02194393_00872"/>
<feature type="transmembrane region" description="Helical" evidence="5">
    <location>
        <begin position="221"/>
        <end position="244"/>
    </location>
</feature>
<keyword evidence="2 5" id="KW-0812">Transmembrane</keyword>
<feature type="transmembrane region" description="Helical" evidence="5">
    <location>
        <begin position="28"/>
        <end position="43"/>
    </location>
</feature>
<evidence type="ECO:0000256" key="3">
    <source>
        <dbReference type="ARBA" id="ARBA00022989"/>
    </source>
</evidence>
<keyword evidence="7" id="KW-1185">Reference proteome</keyword>
<evidence type="ECO:0000256" key="1">
    <source>
        <dbReference type="ARBA" id="ARBA00004141"/>
    </source>
</evidence>
<gene>
    <name evidence="6" type="ORF">SAMN02194393_00872</name>
</gene>
<reference evidence="6 7" key="1">
    <citation type="submission" date="2017-02" db="EMBL/GenBank/DDBJ databases">
        <authorList>
            <person name="Peterson S.W."/>
        </authorList>
    </citation>
    <scope>NUCLEOTIDE SEQUENCE [LARGE SCALE GENOMIC DNA]</scope>
    <source>
        <strain evidence="6 7">M1</strain>
    </source>
</reference>